<keyword evidence="1" id="KW-1133">Transmembrane helix</keyword>
<evidence type="ECO:0008006" key="4">
    <source>
        <dbReference type="Google" id="ProtNLM"/>
    </source>
</evidence>
<reference evidence="2 3" key="1">
    <citation type="submission" date="2019-03" db="EMBL/GenBank/DDBJ databases">
        <title>Genomic Encyclopedia of Archaeal and Bacterial Type Strains, Phase II (KMG-II): from individual species to whole genera.</title>
        <authorList>
            <person name="Goeker M."/>
        </authorList>
    </citation>
    <scope>NUCLEOTIDE SEQUENCE [LARGE SCALE GENOMIC DNA]</scope>
    <source>
        <strain evidence="2 3">DSM 24782</strain>
    </source>
</reference>
<keyword evidence="3" id="KW-1185">Reference proteome</keyword>
<proteinExistence type="predicted"/>
<organism evidence="2 3">
    <name type="scientific">Amnibacterium kyonggiense</name>
    <dbReference type="NCBI Taxonomy" id="595671"/>
    <lineage>
        <taxon>Bacteria</taxon>
        <taxon>Bacillati</taxon>
        <taxon>Actinomycetota</taxon>
        <taxon>Actinomycetes</taxon>
        <taxon>Micrococcales</taxon>
        <taxon>Microbacteriaceae</taxon>
        <taxon>Amnibacterium</taxon>
    </lineage>
</organism>
<feature type="transmembrane region" description="Helical" evidence="1">
    <location>
        <begin position="26"/>
        <end position="44"/>
    </location>
</feature>
<comment type="caution">
    <text evidence="2">The sequence shown here is derived from an EMBL/GenBank/DDBJ whole genome shotgun (WGS) entry which is preliminary data.</text>
</comment>
<gene>
    <name evidence="2" type="ORF">CLV52_1549</name>
</gene>
<protein>
    <recommendedName>
        <fullName evidence="4">Transglycosylase-like protein with SLT domain</fullName>
    </recommendedName>
</protein>
<dbReference type="EMBL" id="SOAM01000001">
    <property type="protein sequence ID" value="TDS80977.1"/>
    <property type="molecule type" value="Genomic_DNA"/>
</dbReference>
<evidence type="ECO:0000256" key="1">
    <source>
        <dbReference type="SAM" id="Phobius"/>
    </source>
</evidence>
<dbReference type="SUPFAM" id="SSF53955">
    <property type="entry name" value="Lysozyme-like"/>
    <property type="match status" value="1"/>
</dbReference>
<keyword evidence="1" id="KW-0812">Transmembrane</keyword>
<dbReference type="Proteomes" id="UP000295344">
    <property type="component" value="Unassembled WGS sequence"/>
</dbReference>
<evidence type="ECO:0000313" key="3">
    <source>
        <dbReference type="Proteomes" id="UP000295344"/>
    </source>
</evidence>
<keyword evidence="1" id="KW-0472">Membrane</keyword>
<dbReference type="InterPro" id="IPR023346">
    <property type="entry name" value="Lysozyme-like_dom_sf"/>
</dbReference>
<evidence type="ECO:0000313" key="2">
    <source>
        <dbReference type="EMBL" id="TDS80977.1"/>
    </source>
</evidence>
<dbReference type="AlphaFoldDB" id="A0A4R7FSX9"/>
<sequence length="220" mass="22742">MTRLLSDVAPTAPAPLPVRPRSRGRFVLGLFAILASAGIALVTVTDPYAGATAAPFYQQPVLVKATGVQRYKIAGGYVDIDISRDGYKVVDAPAPAPAPKTAAGGAAAASASASAASYTTPVGTAQTYAAKAVASRGWAPSEFSCLVNLWNRESGWNTHAANPSGAYGIPQALPGSKMATAGPDWQNSYQTQINWGLGYIAGSYGSPCGAWAHSNAYNWY</sequence>
<name>A0A4R7FSX9_9MICO</name>
<dbReference type="RefSeq" id="WP_211342626.1">
    <property type="nucleotide sequence ID" value="NZ_BAAARP010000003.1"/>
</dbReference>
<accession>A0A4R7FSX9</accession>